<gene>
    <name evidence="2" type="ORF">AUR04nite_09830</name>
</gene>
<dbReference type="Proteomes" id="UP000316612">
    <property type="component" value="Unassembled WGS sequence"/>
</dbReference>
<protein>
    <recommendedName>
        <fullName evidence="1">NYN domain-containing protein</fullName>
    </recommendedName>
</protein>
<dbReference type="GO" id="GO:0004540">
    <property type="term" value="F:RNA nuclease activity"/>
    <property type="evidence" value="ECO:0007669"/>
    <property type="project" value="InterPro"/>
</dbReference>
<dbReference type="Pfam" id="PF01936">
    <property type="entry name" value="NYN"/>
    <property type="match status" value="1"/>
</dbReference>
<reference evidence="2 3" key="1">
    <citation type="submission" date="2019-06" db="EMBL/GenBank/DDBJ databases">
        <title>Whole genome shotgun sequence of Glutamicibacter uratoxydans NBRC 15515.</title>
        <authorList>
            <person name="Hosoyama A."/>
            <person name="Uohara A."/>
            <person name="Ohji S."/>
            <person name="Ichikawa N."/>
        </authorList>
    </citation>
    <scope>NUCLEOTIDE SEQUENCE [LARGE SCALE GENOMIC DNA]</scope>
    <source>
        <strain evidence="2 3">NBRC 15515</strain>
    </source>
</reference>
<proteinExistence type="predicted"/>
<dbReference type="RefSeq" id="WP_170184092.1">
    <property type="nucleotide sequence ID" value="NZ_BAAAJL010000008.1"/>
</dbReference>
<evidence type="ECO:0000259" key="1">
    <source>
        <dbReference type="Pfam" id="PF01936"/>
    </source>
</evidence>
<dbReference type="AlphaFoldDB" id="A0A4Y4DSH2"/>
<comment type="caution">
    <text evidence="2">The sequence shown here is derived from an EMBL/GenBank/DDBJ whole genome shotgun (WGS) entry which is preliminary data.</text>
</comment>
<sequence length="154" mass="16867">MNTANRTLHLIDLENQLGTGCIKADEITKFMALYRDVTHMQETDHVIIAVSSSAGLLELAMAGTTPYRYLHKSGKDGADHELQNVMLLENIAERFDRIVLASGDGGFVDAVLALGQEGAYVTVVGRTGHISKRLQLVARSMIELPIYDIERLAA</sequence>
<evidence type="ECO:0000313" key="2">
    <source>
        <dbReference type="EMBL" id="GED05451.1"/>
    </source>
</evidence>
<feature type="domain" description="NYN" evidence="1">
    <location>
        <begin position="52"/>
        <end position="143"/>
    </location>
</feature>
<dbReference type="Gene3D" id="3.40.50.1010">
    <property type="entry name" value="5'-nuclease"/>
    <property type="match status" value="1"/>
</dbReference>
<dbReference type="EMBL" id="BJNY01000005">
    <property type="protein sequence ID" value="GED05451.1"/>
    <property type="molecule type" value="Genomic_DNA"/>
</dbReference>
<evidence type="ECO:0000313" key="3">
    <source>
        <dbReference type="Proteomes" id="UP000316612"/>
    </source>
</evidence>
<dbReference type="InterPro" id="IPR021139">
    <property type="entry name" value="NYN"/>
</dbReference>
<keyword evidence="3" id="KW-1185">Reference proteome</keyword>
<organism evidence="2 3">
    <name type="scientific">Glutamicibacter uratoxydans</name>
    <name type="common">Arthrobacter uratoxydans</name>
    <dbReference type="NCBI Taxonomy" id="43667"/>
    <lineage>
        <taxon>Bacteria</taxon>
        <taxon>Bacillati</taxon>
        <taxon>Actinomycetota</taxon>
        <taxon>Actinomycetes</taxon>
        <taxon>Micrococcales</taxon>
        <taxon>Micrococcaceae</taxon>
        <taxon>Glutamicibacter</taxon>
    </lineage>
</organism>
<accession>A0A4Y4DSH2</accession>
<name>A0A4Y4DSH2_GLUUR</name>